<feature type="domain" description="Mce/MlaD" evidence="1">
    <location>
        <begin position="48"/>
        <end position="115"/>
    </location>
</feature>
<name>A0A062U9C9_9PROT</name>
<dbReference type="PANTHER" id="PTHR36698">
    <property type="entry name" value="BLL5892 PROTEIN"/>
    <property type="match status" value="1"/>
</dbReference>
<keyword evidence="3" id="KW-1185">Reference proteome</keyword>
<dbReference type="EMBL" id="AWFB01000034">
    <property type="protein sequence ID" value="RAN32345.1"/>
    <property type="molecule type" value="Genomic_DNA"/>
</dbReference>
<organism evidence="2 3">
    <name type="scientific">Hyphomonas pacifica</name>
    <dbReference type="NCBI Taxonomy" id="1280941"/>
    <lineage>
        <taxon>Bacteria</taxon>
        <taxon>Pseudomonadati</taxon>
        <taxon>Pseudomonadota</taxon>
        <taxon>Alphaproteobacteria</taxon>
        <taxon>Hyphomonadales</taxon>
        <taxon>Hyphomonadaceae</taxon>
        <taxon>Hyphomonas</taxon>
    </lineage>
</organism>
<dbReference type="OrthoDB" id="9808689at2"/>
<proteinExistence type="predicted"/>
<dbReference type="Proteomes" id="UP000249123">
    <property type="component" value="Unassembled WGS sequence"/>
</dbReference>
<evidence type="ECO:0000313" key="3">
    <source>
        <dbReference type="Proteomes" id="UP000249123"/>
    </source>
</evidence>
<dbReference type="Pfam" id="PF02470">
    <property type="entry name" value="MlaD"/>
    <property type="match status" value="1"/>
</dbReference>
<evidence type="ECO:0000259" key="1">
    <source>
        <dbReference type="Pfam" id="PF02470"/>
    </source>
</evidence>
<dbReference type="RefSeq" id="WP_051594604.1">
    <property type="nucleotide sequence ID" value="NZ_AWFA01000003.1"/>
</dbReference>
<sequence length="319" mass="34158">METRANYALIGAFVIAAVLAVAAFVLWLGQSQFRQDFENYDIVFEGPVNLEEGASVRYIGIKVGEVSWVRIDREDASKVRARIRVDSETPVKTDSTASIQLAGITGVTFIQITAGSANAPTLRARPGQPVPVIKAERTQLDEIVASGAEVLGKASLAIERINSVLSDENITSVENSIRNVEMITQNLASNDGLVGQASTTMKDISAAADRVEAAAASVQKLGDDTNQQVAEIGTQLEDLIDEVSEVATNTNKTVEESGRAVTAAADAIEGPAVLALNDARIATRDLRILISRLDKVARELEQNPQGFVVGDPVPYEEKR</sequence>
<protein>
    <recommendedName>
        <fullName evidence="1">Mce/MlaD domain-containing protein</fullName>
    </recommendedName>
</protein>
<accession>A0A062U9C9</accession>
<accession>A0A328JTU7</accession>
<dbReference type="eggNOG" id="COG1463">
    <property type="taxonomic scope" value="Bacteria"/>
</dbReference>
<reference evidence="2 3" key="1">
    <citation type="submission" date="2013-04" db="EMBL/GenBank/DDBJ databases">
        <title>Hyphomonas sp. T24B3 Genome Sequencing.</title>
        <authorList>
            <person name="Lai Q."/>
            <person name="Shao Z."/>
        </authorList>
    </citation>
    <scope>NUCLEOTIDE SEQUENCE [LARGE SCALE GENOMIC DNA]</scope>
    <source>
        <strain evidence="2 3">T24B3</strain>
    </source>
</reference>
<dbReference type="PANTHER" id="PTHR36698:SF2">
    <property type="entry name" value="MCE_MLAD DOMAIN-CONTAINING PROTEIN"/>
    <property type="match status" value="1"/>
</dbReference>
<dbReference type="SUPFAM" id="SSF58104">
    <property type="entry name" value="Methyl-accepting chemotaxis protein (MCP) signaling domain"/>
    <property type="match status" value="1"/>
</dbReference>
<evidence type="ECO:0000313" key="2">
    <source>
        <dbReference type="EMBL" id="RAN32345.1"/>
    </source>
</evidence>
<dbReference type="InterPro" id="IPR003399">
    <property type="entry name" value="Mce/MlaD"/>
</dbReference>
<gene>
    <name evidence="2" type="ORF">HY3_03190</name>
</gene>
<dbReference type="AlphaFoldDB" id="A0A062U9C9"/>
<dbReference type="STRING" id="1280941.HY2_07355"/>
<comment type="caution">
    <text evidence="2">The sequence shown here is derived from an EMBL/GenBank/DDBJ whole genome shotgun (WGS) entry which is preliminary data.</text>
</comment>